<keyword evidence="5 7" id="KW-0720">Serine protease</keyword>
<dbReference type="PANTHER" id="PTHR24264:SF15">
    <property type="entry name" value="RIKEN CDNA 2210010C04 GENE"/>
    <property type="match status" value="1"/>
</dbReference>
<dbReference type="InterPro" id="IPR013098">
    <property type="entry name" value="Ig_I-set"/>
</dbReference>
<name>A0ABY6LE90_9ARAC</name>
<evidence type="ECO:0000256" key="6">
    <source>
        <dbReference type="ARBA" id="ARBA00023157"/>
    </source>
</evidence>
<accession>A0ABY6LE90</accession>
<dbReference type="Gene3D" id="2.40.10.10">
    <property type="entry name" value="Trypsin-like serine proteases"/>
    <property type="match status" value="2"/>
</dbReference>
<dbReference type="InterPro" id="IPR033116">
    <property type="entry name" value="TRYPSIN_SER"/>
</dbReference>
<dbReference type="PROSITE" id="PS50240">
    <property type="entry name" value="TRYPSIN_DOM"/>
    <property type="match status" value="1"/>
</dbReference>
<evidence type="ECO:0000256" key="5">
    <source>
        <dbReference type="ARBA" id="ARBA00022825"/>
    </source>
</evidence>
<dbReference type="InterPro" id="IPR013783">
    <property type="entry name" value="Ig-like_fold"/>
</dbReference>
<dbReference type="InterPro" id="IPR007110">
    <property type="entry name" value="Ig-like_dom"/>
</dbReference>
<evidence type="ECO:0000256" key="4">
    <source>
        <dbReference type="ARBA" id="ARBA00022801"/>
    </source>
</evidence>
<sequence>MKGRLAGLYTCLVVAPEGNISRSAWVVPAMEGNCEKELSRKPSSRVLEENDFTILECFNPGFTMKWELDGAPLDFTPRHRLLKNGYLEIRAVNGSDTGVYTCHASGPDCSWSVSATLEVLQRRNVSEYVYINSKLGVQVMLWDYKFKSFCGGSLLNEHWIITAAHCLSRADIDPYKVLVKLGRHDQTLERESNEIVARVDQVVKHPNYRARTHDNDIALVRTKEFIRFSDLVIPICLGEVSLHQGPLMGTVTGWGHLTDDGRSLPRFLQALRIPIMPQDVCIKSTTYPVTRSMFCAGYGQEIAGDSCKGDSGGPLAIEMDKKWYIGGIVSWGEGCGQKGKYGFYTRVTDYLTWINSMIVI</sequence>
<dbReference type="PROSITE" id="PS00134">
    <property type="entry name" value="TRYPSIN_HIS"/>
    <property type="match status" value="1"/>
</dbReference>
<evidence type="ECO:0000256" key="3">
    <source>
        <dbReference type="ARBA" id="ARBA00022670"/>
    </source>
</evidence>
<dbReference type="InterPro" id="IPR001254">
    <property type="entry name" value="Trypsin_dom"/>
</dbReference>
<dbReference type="PRINTS" id="PR00722">
    <property type="entry name" value="CHYMOTRYPSIN"/>
</dbReference>
<dbReference type="SUPFAM" id="SSF50494">
    <property type="entry name" value="Trypsin-like serine proteases"/>
    <property type="match status" value="1"/>
</dbReference>
<keyword evidence="2" id="KW-0964">Secreted</keyword>
<dbReference type="PROSITE" id="PS00135">
    <property type="entry name" value="TRYPSIN_SER"/>
    <property type="match status" value="1"/>
</dbReference>
<protein>
    <submittedName>
        <fullName evidence="10">Uncharacterized protein</fullName>
    </submittedName>
</protein>
<evidence type="ECO:0000259" key="9">
    <source>
        <dbReference type="PROSITE" id="PS50835"/>
    </source>
</evidence>
<evidence type="ECO:0000313" key="11">
    <source>
        <dbReference type="Proteomes" id="UP001235939"/>
    </source>
</evidence>
<dbReference type="PANTHER" id="PTHR24264">
    <property type="entry name" value="TRYPSIN-RELATED"/>
    <property type="match status" value="1"/>
</dbReference>
<dbReference type="PROSITE" id="PS50835">
    <property type="entry name" value="IG_LIKE"/>
    <property type="match status" value="1"/>
</dbReference>
<dbReference type="SMART" id="SM00408">
    <property type="entry name" value="IGc2"/>
    <property type="match status" value="1"/>
</dbReference>
<feature type="domain" description="Ig-like" evidence="9">
    <location>
        <begin position="1"/>
        <end position="114"/>
    </location>
</feature>
<dbReference type="InterPro" id="IPR018114">
    <property type="entry name" value="TRYPSIN_HIS"/>
</dbReference>
<dbReference type="SMART" id="SM00020">
    <property type="entry name" value="Tryp_SPc"/>
    <property type="match status" value="1"/>
</dbReference>
<keyword evidence="6" id="KW-1015">Disulfide bond</keyword>
<keyword evidence="3 7" id="KW-0645">Protease</keyword>
<dbReference type="CDD" id="cd00190">
    <property type="entry name" value="Tryp_SPc"/>
    <property type="match status" value="1"/>
</dbReference>
<dbReference type="InterPro" id="IPR036179">
    <property type="entry name" value="Ig-like_dom_sf"/>
</dbReference>
<evidence type="ECO:0000256" key="1">
    <source>
        <dbReference type="ARBA" id="ARBA00004613"/>
    </source>
</evidence>
<dbReference type="InterPro" id="IPR001314">
    <property type="entry name" value="Peptidase_S1A"/>
</dbReference>
<dbReference type="Proteomes" id="UP001235939">
    <property type="component" value="Chromosome 17"/>
</dbReference>
<dbReference type="InterPro" id="IPR003598">
    <property type="entry name" value="Ig_sub2"/>
</dbReference>
<feature type="domain" description="Peptidase S1" evidence="8">
    <location>
        <begin position="91"/>
        <end position="359"/>
    </location>
</feature>
<gene>
    <name evidence="10" type="ORF">LAZ67_17002810</name>
</gene>
<evidence type="ECO:0000256" key="7">
    <source>
        <dbReference type="RuleBase" id="RU363034"/>
    </source>
</evidence>
<dbReference type="SMART" id="SM00409">
    <property type="entry name" value="IG"/>
    <property type="match status" value="1"/>
</dbReference>
<reference evidence="10 11" key="1">
    <citation type="submission" date="2022-01" db="EMBL/GenBank/DDBJ databases">
        <title>A chromosomal length assembly of Cordylochernes scorpioides.</title>
        <authorList>
            <person name="Zeh D."/>
            <person name="Zeh J."/>
        </authorList>
    </citation>
    <scope>NUCLEOTIDE SEQUENCE [LARGE SCALE GENOMIC DNA]</scope>
    <source>
        <strain evidence="10">IN4F17</strain>
        <tissue evidence="10">Whole Body</tissue>
    </source>
</reference>
<dbReference type="Pfam" id="PF07679">
    <property type="entry name" value="I-set"/>
    <property type="match status" value="1"/>
</dbReference>
<dbReference type="InterPro" id="IPR050127">
    <property type="entry name" value="Serine_Proteases_S1"/>
</dbReference>
<evidence type="ECO:0000313" key="10">
    <source>
        <dbReference type="EMBL" id="UYV79480.1"/>
    </source>
</evidence>
<dbReference type="Gene3D" id="2.60.40.10">
    <property type="entry name" value="Immunoglobulins"/>
    <property type="match status" value="1"/>
</dbReference>
<evidence type="ECO:0000256" key="2">
    <source>
        <dbReference type="ARBA" id="ARBA00022525"/>
    </source>
</evidence>
<dbReference type="EMBL" id="CP092879">
    <property type="protein sequence ID" value="UYV79480.1"/>
    <property type="molecule type" value="Genomic_DNA"/>
</dbReference>
<comment type="subcellular location">
    <subcellularLocation>
        <location evidence="1">Secreted</location>
    </subcellularLocation>
</comment>
<dbReference type="InterPro" id="IPR043504">
    <property type="entry name" value="Peptidase_S1_PA_chymotrypsin"/>
</dbReference>
<keyword evidence="11" id="KW-1185">Reference proteome</keyword>
<proteinExistence type="predicted"/>
<dbReference type="InterPro" id="IPR009003">
    <property type="entry name" value="Peptidase_S1_PA"/>
</dbReference>
<organism evidence="10 11">
    <name type="scientific">Cordylochernes scorpioides</name>
    <dbReference type="NCBI Taxonomy" id="51811"/>
    <lineage>
        <taxon>Eukaryota</taxon>
        <taxon>Metazoa</taxon>
        <taxon>Ecdysozoa</taxon>
        <taxon>Arthropoda</taxon>
        <taxon>Chelicerata</taxon>
        <taxon>Arachnida</taxon>
        <taxon>Pseudoscorpiones</taxon>
        <taxon>Cheliferoidea</taxon>
        <taxon>Chernetidae</taxon>
        <taxon>Cordylochernes</taxon>
    </lineage>
</organism>
<dbReference type="Pfam" id="PF00089">
    <property type="entry name" value="Trypsin"/>
    <property type="match status" value="1"/>
</dbReference>
<dbReference type="SUPFAM" id="SSF48726">
    <property type="entry name" value="Immunoglobulin"/>
    <property type="match status" value="1"/>
</dbReference>
<keyword evidence="4 7" id="KW-0378">Hydrolase</keyword>
<evidence type="ECO:0000259" key="8">
    <source>
        <dbReference type="PROSITE" id="PS50240"/>
    </source>
</evidence>
<dbReference type="InterPro" id="IPR003599">
    <property type="entry name" value="Ig_sub"/>
</dbReference>